<name>A0A7W8JBK3_9BACT</name>
<evidence type="ECO:0000313" key="2">
    <source>
        <dbReference type="EMBL" id="MBB5346254.1"/>
    </source>
</evidence>
<accession>A0A7W8JBK3</accession>
<reference evidence="2 3" key="1">
    <citation type="submission" date="2020-08" db="EMBL/GenBank/DDBJ databases">
        <title>Genomic Encyclopedia of Type Strains, Phase IV (KMG-V): Genome sequencing to study the core and pangenomes of soil and plant-associated prokaryotes.</title>
        <authorList>
            <person name="Whitman W."/>
        </authorList>
    </citation>
    <scope>NUCLEOTIDE SEQUENCE [LARGE SCALE GENOMIC DNA]</scope>
    <source>
        <strain evidence="2 3">M8US30</strain>
    </source>
</reference>
<gene>
    <name evidence="2" type="ORF">HDF10_004264</name>
</gene>
<feature type="signal peptide" evidence="1">
    <location>
        <begin position="1"/>
        <end position="24"/>
    </location>
</feature>
<dbReference type="AlphaFoldDB" id="A0A7W8JBK3"/>
<evidence type="ECO:0000256" key="1">
    <source>
        <dbReference type="SAM" id="SignalP"/>
    </source>
</evidence>
<dbReference type="EMBL" id="JACHDZ010000011">
    <property type="protein sequence ID" value="MBB5346254.1"/>
    <property type="molecule type" value="Genomic_DNA"/>
</dbReference>
<comment type="caution">
    <text evidence="2">The sequence shown here is derived from an EMBL/GenBank/DDBJ whole genome shotgun (WGS) entry which is preliminary data.</text>
</comment>
<feature type="chain" id="PRO_5030976369" evidence="1">
    <location>
        <begin position="25"/>
        <end position="260"/>
    </location>
</feature>
<sequence>MVLRLLHAFLVVTFFAVMVESSGATTVTIHTEDARATLKAMQDHSLTKDEATKIATMHGNQAVIRKLQEFKIPATVQTFADALYSAAHDQAARGLAEQAIGLDHVKLNIPLIVALLDEIQAHPRVFEQPIQRALQCSRLPTQIFILTAMSLPLAMEAVTHLATLIFSSTSASSTTLSWQRARQSMKCITRFRDFMHQIVSRRAALLADRHKHPVRTLNTSSGIYMRKDPLGMSKNSRLCPSPTRRQPSKCFQISKTAYFA</sequence>
<dbReference type="Proteomes" id="UP000569092">
    <property type="component" value="Unassembled WGS sequence"/>
</dbReference>
<evidence type="ECO:0000313" key="3">
    <source>
        <dbReference type="Proteomes" id="UP000569092"/>
    </source>
</evidence>
<organism evidence="2 3">
    <name type="scientific">Tunturiibacter lichenicola</name>
    <dbReference type="NCBI Taxonomy" id="2051959"/>
    <lineage>
        <taxon>Bacteria</taxon>
        <taxon>Pseudomonadati</taxon>
        <taxon>Acidobacteriota</taxon>
        <taxon>Terriglobia</taxon>
        <taxon>Terriglobales</taxon>
        <taxon>Acidobacteriaceae</taxon>
        <taxon>Tunturiibacter</taxon>
    </lineage>
</organism>
<keyword evidence="1" id="KW-0732">Signal</keyword>
<protein>
    <submittedName>
        <fullName evidence="2">Uncharacterized protein</fullName>
    </submittedName>
</protein>
<proteinExistence type="predicted"/>